<evidence type="ECO:0000256" key="5">
    <source>
        <dbReference type="ARBA" id="ARBA00023242"/>
    </source>
</evidence>
<accession>A0ABQ9EPC3</accession>
<dbReference type="PRINTS" id="PR00024">
    <property type="entry name" value="HOMEOBOX"/>
</dbReference>
<keyword evidence="4 6" id="KW-0371">Homeobox</keyword>
<feature type="region of interest" description="Disordered" evidence="8">
    <location>
        <begin position="117"/>
        <end position="169"/>
    </location>
</feature>
<evidence type="ECO:0000259" key="9">
    <source>
        <dbReference type="PROSITE" id="PS50071"/>
    </source>
</evidence>
<keyword evidence="3 6" id="KW-0238">DNA-binding</keyword>
<feature type="domain" description="Homeobox" evidence="9">
    <location>
        <begin position="163"/>
        <end position="223"/>
    </location>
</feature>
<evidence type="ECO:0000256" key="8">
    <source>
        <dbReference type="SAM" id="MobiDB-lite"/>
    </source>
</evidence>
<evidence type="ECO:0000256" key="7">
    <source>
        <dbReference type="RuleBase" id="RU000682"/>
    </source>
</evidence>
<dbReference type="CDD" id="cd00086">
    <property type="entry name" value="homeodomain"/>
    <property type="match status" value="1"/>
</dbReference>
<feature type="compositionally biased region" description="Low complexity" evidence="8">
    <location>
        <begin position="134"/>
        <end position="149"/>
    </location>
</feature>
<evidence type="ECO:0000313" key="11">
    <source>
        <dbReference type="Proteomes" id="UP001217089"/>
    </source>
</evidence>
<feature type="DNA-binding region" description="Homeobox" evidence="6">
    <location>
        <begin position="165"/>
        <end position="224"/>
    </location>
</feature>
<sequence length="255" mass="29286">MVSPCENNTETYSLSQKHLGMSSYLPIRHTGPTRGDDIHSAPENSTYMDHFLNIPEICPSNADYRSSRYYMGSYQSEACRMEALQHRNHDLRMGIQGGRPTFYPSVPSNLRFRENCGTDSVLPNLSNNKSEPHSPGSSGTTSGDGDTPPSFYPWMSIVGPNSNQRRRGRQTYTRFQTLELEKEFKFNRYLTRRRRIELSHMLCLTERQIKIWFQNRRMKEKKELQAIKELNEQGRVVTDKTKTTVSSSSPSDASS</sequence>
<proteinExistence type="predicted"/>
<name>A0ABQ9EPC3_TEGGR</name>
<dbReference type="InterPro" id="IPR020479">
    <property type="entry name" value="HD_metazoa"/>
</dbReference>
<dbReference type="EMBL" id="JARBDR010000793">
    <property type="protein sequence ID" value="KAJ8307088.1"/>
    <property type="molecule type" value="Genomic_DNA"/>
</dbReference>
<organism evidence="10 11">
    <name type="scientific">Tegillarca granosa</name>
    <name type="common">Malaysian cockle</name>
    <name type="synonym">Anadara granosa</name>
    <dbReference type="NCBI Taxonomy" id="220873"/>
    <lineage>
        <taxon>Eukaryota</taxon>
        <taxon>Metazoa</taxon>
        <taxon>Spiralia</taxon>
        <taxon>Lophotrochozoa</taxon>
        <taxon>Mollusca</taxon>
        <taxon>Bivalvia</taxon>
        <taxon>Autobranchia</taxon>
        <taxon>Pteriomorphia</taxon>
        <taxon>Arcoida</taxon>
        <taxon>Arcoidea</taxon>
        <taxon>Arcidae</taxon>
        <taxon>Tegillarca</taxon>
    </lineage>
</organism>
<dbReference type="PANTHER" id="PTHR45659">
    <property type="entry name" value="HOMEOBOX PROTEIN HOX"/>
    <property type="match status" value="1"/>
</dbReference>
<dbReference type="PROSITE" id="PS50071">
    <property type="entry name" value="HOMEOBOX_2"/>
    <property type="match status" value="1"/>
</dbReference>
<reference evidence="10 11" key="1">
    <citation type="submission" date="2022-12" db="EMBL/GenBank/DDBJ databases">
        <title>Chromosome-level genome of Tegillarca granosa.</title>
        <authorList>
            <person name="Kim J."/>
        </authorList>
    </citation>
    <scope>NUCLEOTIDE SEQUENCE [LARGE SCALE GENOMIC DNA]</scope>
    <source>
        <strain evidence="10">Teg-2019</strain>
        <tissue evidence="10">Adductor muscle</tissue>
    </source>
</reference>
<comment type="subcellular location">
    <subcellularLocation>
        <location evidence="1 6 7">Nucleus</location>
    </subcellularLocation>
</comment>
<keyword evidence="5 6" id="KW-0539">Nucleus</keyword>
<evidence type="ECO:0000256" key="2">
    <source>
        <dbReference type="ARBA" id="ARBA00022473"/>
    </source>
</evidence>
<evidence type="ECO:0000313" key="10">
    <source>
        <dbReference type="EMBL" id="KAJ8307088.1"/>
    </source>
</evidence>
<protein>
    <recommendedName>
        <fullName evidence="9">Homeobox domain-containing protein</fullName>
    </recommendedName>
</protein>
<dbReference type="Proteomes" id="UP001217089">
    <property type="component" value="Unassembled WGS sequence"/>
</dbReference>
<evidence type="ECO:0000256" key="3">
    <source>
        <dbReference type="ARBA" id="ARBA00023125"/>
    </source>
</evidence>
<feature type="compositionally biased region" description="Polar residues" evidence="8">
    <location>
        <begin position="117"/>
        <end position="129"/>
    </location>
</feature>
<dbReference type="InterPro" id="IPR009057">
    <property type="entry name" value="Homeodomain-like_sf"/>
</dbReference>
<dbReference type="SMART" id="SM00389">
    <property type="entry name" value="HOX"/>
    <property type="match status" value="1"/>
</dbReference>
<dbReference type="Pfam" id="PF00046">
    <property type="entry name" value="Homeodomain"/>
    <property type="match status" value="1"/>
</dbReference>
<dbReference type="SUPFAM" id="SSF46689">
    <property type="entry name" value="Homeodomain-like"/>
    <property type="match status" value="1"/>
</dbReference>
<keyword evidence="2" id="KW-0217">Developmental protein</keyword>
<dbReference type="InterPro" id="IPR050296">
    <property type="entry name" value="Antp_homeobox"/>
</dbReference>
<keyword evidence="11" id="KW-1185">Reference proteome</keyword>
<dbReference type="PROSITE" id="PS00027">
    <property type="entry name" value="HOMEOBOX_1"/>
    <property type="match status" value="1"/>
</dbReference>
<comment type="caution">
    <text evidence="10">The sequence shown here is derived from an EMBL/GenBank/DDBJ whole genome shotgun (WGS) entry which is preliminary data.</text>
</comment>
<dbReference type="PANTHER" id="PTHR45659:SF4">
    <property type="entry name" value="HOMEOBOX PROTEIN ABDOMINAL-A"/>
    <property type="match status" value="1"/>
</dbReference>
<evidence type="ECO:0000256" key="1">
    <source>
        <dbReference type="ARBA" id="ARBA00004123"/>
    </source>
</evidence>
<evidence type="ECO:0000256" key="4">
    <source>
        <dbReference type="ARBA" id="ARBA00023155"/>
    </source>
</evidence>
<evidence type="ECO:0000256" key="6">
    <source>
        <dbReference type="PROSITE-ProRule" id="PRU00108"/>
    </source>
</evidence>
<dbReference type="InterPro" id="IPR017970">
    <property type="entry name" value="Homeobox_CS"/>
</dbReference>
<dbReference type="Gene3D" id="1.10.10.60">
    <property type="entry name" value="Homeodomain-like"/>
    <property type="match status" value="1"/>
</dbReference>
<gene>
    <name evidence="10" type="ORF">KUTeg_015172</name>
</gene>
<dbReference type="InterPro" id="IPR001356">
    <property type="entry name" value="HD"/>
</dbReference>